<keyword evidence="1" id="KW-0479">Metal-binding</keyword>
<dbReference type="Gene3D" id="1.10.238.10">
    <property type="entry name" value="EF-hand"/>
    <property type="match status" value="2"/>
</dbReference>
<evidence type="ECO:0000256" key="1">
    <source>
        <dbReference type="ARBA" id="ARBA00022723"/>
    </source>
</evidence>
<evidence type="ECO:0000259" key="4">
    <source>
        <dbReference type="PROSITE" id="PS50222"/>
    </source>
</evidence>
<evidence type="ECO:0000313" key="5">
    <source>
        <dbReference type="EMBL" id="KXZ52797.1"/>
    </source>
</evidence>
<organism evidence="5 6">
    <name type="scientific">Gonium pectorale</name>
    <name type="common">Green alga</name>
    <dbReference type="NCBI Taxonomy" id="33097"/>
    <lineage>
        <taxon>Eukaryota</taxon>
        <taxon>Viridiplantae</taxon>
        <taxon>Chlorophyta</taxon>
        <taxon>core chlorophytes</taxon>
        <taxon>Chlorophyceae</taxon>
        <taxon>CS clade</taxon>
        <taxon>Chlamydomonadales</taxon>
        <taxon>Volvocaceae</taxon>
        <taxon>Gonium</taxon>
    </lineage>
</organism>
<keyword evidence="3" id="KW-0106">Calcium</keyword>
<dbReference type="InterPro" id="IPR018247">
    <property type="entry name" value="EF_Hand_1_Ca_BS"/>
</dbReference>
<dbReference type="PANTHER" id="PTHR10891">
    <property type="entry name" value="EF-HAND CALCIUM-BINDING DOMAIN CONTAINING PROTEIN"/>
    <property type="match status" value="1"/>
</dbReference>
<dbReference type="AlphaFoldDB" id="A0A150GSH1"/>
<dbReference type="OrthoDB" id="26525at2759"/>
<keyword evidence="2" id="KW-0677">Repeat</keyword>
<dbReference type="GO" id="GO:0005509">
    <property type="term" value="F:calcium ion binding"/>
    <property type="evidence" value="ECO:0007669"/>
    <property type="project" value="InterPro"/>
</dbReference>
<evidence type="ECO:0000256" key="2">
    <source>
        <dbReference type="ARBA" id="ARBA00022737"/>
    </source>
</evidence>
<accession>A0A150GSH1</accession>
<feature type="domain" description="EF-hand" evidence="4">
    <location>
        <begin position="155"/>
        <end position="186"/>
    </location>
</feature>
<dbReference type="InterPro" id="IPR039647">
    <property type="entry name" value="EF_hand_pair_protein_CML-like"/>
</dbReference>
<feature type="domain" description="EF-hand" evidence="4">
    <location>
        <begin position="118"/>
        <end position="153"/>
    </location>
</feature>
<evidence type="ECO:0000313" key="6">
    <source>
        <dbReference type="Proteomes" id="UP000075714"/>
    </source>
</evidence>
<dbReference type="FunFam" id="1.10.238.10:FF:000003">
    <property type="entry name" value="Calmodulin A"/>
    <property type="match status" value="1"/>
</dbReference>
<dbReference type="PROSITE" id="PS50222">
    <property type="entry name" value="EF_HAND_2"/>
    <property type="match status" value="4"/>
</dbReference>
<dbReference type="Pfam" id="PF13499">
    <property type="entry name" value="EF-hand_7"/>
    <property type="match status" value="2"/>
</dbReference>
<gene>
    <name evidence="5" type="ORF">GPECTOR_8g184</name>
</gene>
<proteinExistence type="predicted"/>
<protein>
    <recommendedName>
        <fullName evidence="4">EF-hand domain-containing protein</fullName>
    </recommendedName>
</protein>
<dbReference type="CDD" id="cd00051">
    <property type="entry name" value="EFh"/>
    <property type="match status" value="1"/>
</dbReference>
<dbReference type="InterPro" id="IPR002048">
    <property type="entry name" value="EF_hand_dom"/>
</dbReference>
<dbReference type="InterPro" id="IPR011992">
    <property type="entry name" value="EF-hand-dom_pair"/>
</dbReference>
<feature type="domain" description="EF-hand" evidence="4">
    <location>
        <begin position="21"/>
        <end position="56"/>
    </location>
</feature>
<reference evidence="6" key="1">
    <citation type="journal article" date="2016" name="Nat. Commun.">
        <title>The Gonium pectorale genome demonstrates co-option of cell cycle regulation during the evolution of multicellularity.</title>
        <authorList>
            <person name="Hanschen E.R."/>
            <person name="Marriage T.N."/>
            <person name="Ferris P.J."/>
            <person name="Hamaji T."/>
            <person name="Toyoda A."/>
            <person name="Fujiyama A."/>
            <person name="Neme R."/>
            <person name="Noguchi H."/>
            <person name="Minakuchi Y."/>
            <person name="Suzuki M."/>
            <person name="Kawai-Toyooka H."/>
            <person name="Smith D.R."/>
            <person name="Sparks H."/>
            <person name="Anderson J."/>
            <person name="Bakaric R."/>
            <person name="Luria V."/>
            <person name="Karger A."/>
            <person name="Kirschner M.W."/>
            <person name="Durand P.M."/>
            <person name="Michod R.E."/>
            <person name="Nozaki H."/>
            <person name="Olson B.J."/>
        </authorList>
    </citation>
    <scope>NUCLEOTIDE SEQUENCE [LARGE SCALE GENOMIC DNA]</scope>
    <source>
        <strain evidence="6">NIES-2863</strain>
    </source>
</reference>
<keyword evidence="6" id="KW-1185">Reference proteome</keyword>
<name>A0A150GSH1_GONPE</name>
<dbReference type="Proteomes" id="UP000075714">
    <property type="component" value="Unassembled WGS sequence"/>
</dbReference>
<dbReference type="STRING" id="33097.A0A150GSH1"/>
<dbReference type="SUPFAM" id="SSF47473">
    <property type="entry name" value="EF-hand"/>
    <property type="match status" value="1"/>
</dbReference>
<evidence type="ECO:0000256" key="3">
    <source>
        <dbReference type="ARBA" id="ARBA00022837"/>
    </source>
</evidence>
<feature type="domain" description="EF-hand" evidence="4">
    <location>
        <begin position="63"/>
        <end position="90"/>
    </location>
</feature>
<dbReference type="SMART" id="SM00054">
    <property type="entry name" value="EFh"/>
    <property type="match status" value="4"/>
</dbReference>
<dbReference type="EMBL" id="LSYV01000009">
    <property type="protein sequence ID" value="KXZ52797.1"/>
    <property type="molecule type" value="Genomic_DNA"/>
</dbReference>
<sequence length="186" mass="21419">MSGVADGKKKRIGRGAKYSRKDVLLLRELFDRHDLDRDGRVTVGELVQALQEEKSMPHYELSAFRTIDKNTDGVLTFDEYLRCLYPYATEAEFQRMLVWGTPVKPAEEPEPLFVPNPEELEEIKQMFRMFDKNRNGVIDIAELATVVEKCGYEGADVEHLFKQTDKDMSGTISFEEFIQLVKSSFI</sequence>
<comment type="caution">
    <text evidence="5">The sequence shown here is derived from an EMBL/GenBank/DDBJ whole genome shotgun (WGS) entry which is preliminary data.</text>
</comment>
<dbReference type="PROSITE" id="PS00018">
    <property type="entry name" value="EF_HAND_1"/>
    <property type="match status" value="4"/>
</dbReference>